<evidence type="ECO:0000313" key="2">
    <source>
        <dbReference type="Proteomes" id="UP000583127"/>
    </source>
</evidence>
<gene>
    <name evidence="1" type="ORF">HHL14_19780</name>
</gene>
<comment type="caution">
    <text evidence="1">The sequence shown here is derived from an EMBL/GenBank/DDBJ whole genome shotgun (WGS) entry which is preliminary data.</text>
</comment>
<reference evidence="1 2" key="1">
    <citation type="submission" date="2020-04" db="EMBL/GenBank/DDBJ databases">
        <title>Paraburkholderia sp. G-4-1-8 isolated from soil.</title>
        <authorList>
            <person name="Dahal R.H."/>
        </authorList>
    </citation>
    <scope>NUCLEOTIDE SEQUENCE [LARGE SCALE GENOMIC DNA]</scope>
    <source>
        <strain evidence="1 2">G-4-1-8</strain>
    </source>
</reference>
<evidence type="ECO:0000313" key="1">
    <source>
        <dbReference type="EMBL" id="NML33063.1"/>
    </source>
</evidence>
<keyword evidence="2" id="KW-1185">Reference proteome</keyword>
<dbReference type="EMBL" id="JABBFZ010000012">
    <property type="protein sequence ID" value="NML33063.1"/>
    <property type="molecule type" value="Genomic_DNA"/>
</dbReference>
<accession>A0A7X9X836</accession>
<sequence length="159" mass="17596">MNERGYLERQLSALVGLDLSGVGYAADMLTLQFGPIREAPSRRGTIRHIGLWALHVQCDWRLEQGGRVLASYADFAISEDSIRETALRMREIVSSRSTAVESVAVDDRAGVMLFLSHGFRLVVAPNGAEDDEDWRFFAPGVHGLHLVIEGGRIVPESFD</sequence>
<proteinExistence type="predicted"/>
<organism evidence="1 2">
    <name type="scientific">Paraburkholderia antibiotica</name>
    <dbReference type="NCBI Taxonomy" id="2728839"/>
    <lineage>
        <taxon>Bacteria</taxon>
        <taxon>Pseudomonadati</taxon>
        <taxon>Pseudomonadota</taxon>
        <taxon>Betaproteobacteria</taxon>
        <taxon>Burkholderiales</taxon>
        <taxon>Burkholderiaceae</taxon>
        <taxon>Paraburkholderia</taxon>
    </lineage>
</organism>
<dbReference type="RefSeq" id="WP_169499310.1">
    <property type="nucleotide sequence ID" value="NZ_JABBFZ010000012.1"/>
</dbReference>
<dbReference type="Proteomes" id="UP000583127">
    <property type="component" value="Unassembled WGS sequence"/>
</dbReference>
<dbReference type="AlphaFoldDB" id="A0A7X9X836"/>
<name>A0A7X9X836_9BURK</name>
<protein>
    <submittedName>
        <fullName evidence="1">Uncharacterized protein</fullName>
    </submittedName>
</protein>